<name>A0A9D1LD93_9FIRM</name>
<protein>
    <submittedName>
        <fullName evidence="6">ABC transporter ATP-binding protein</fullName>
    </submittedName>
</protein>
<dbReference type="PROSITE" id="PS50893">
    <property type="entry name" value="ABC_TRANSPORTER_2"/>
    <property type="match status" value="1"/>
</dbReference>
<comment type="similarity">
    <text evidence="1">Belongs to the ABC transporter superfamily.</text>
</comment>
<keyword evidence="3" id="KW-0547">Nucleotide-binding</keyword>
<evidence type="ECO:0000256" key="2">
    <source>
        <dbReference type="ARBA" id="ARBA00022448"/>
    </source>
</evidence>
<dbReference type="InterPro" id="IPR015860">
    <property type="entry name" value="ABC_transpr_TagH-like"/>
</dbReference>
<dbReference type="GO" id="GO:0005524">
    <property type="term" value="F:ATP binding"/>
    <property type="evidence" value="ECO:0007669"/>
    <property type="project" value="UniProtKB-KW"/>
</dbReference>
<keyword evidence="4 6" id="KW-0067">ATP-binding</keyword>
<dbReference type="SUPFAM" id="SSF52540">
    <property type="entry name" value="P-loop containing nucleoside triphosphate hydrolases"/>
    <property type="match status" value="1"/>
</dbReference>
<evidence type="ECO:0000259" key="5">
    <source>
        <dbReference type="PROSITE" id="PS50893"/>
    </source>
</evidence>
<reference evidence="6" key="1">
    <citation type="submission" date="2020-10" db="EMBL/GenBank/DDBJ databases">
        <authorList>
            <person name="Gilroy R."/>
        </authorList>
    </citation>
    <scope>NUCLEOTIDE SEQUENCE</scope>
    <source>
        <strain evidence="6">ChiHcec3-11533</strain>
    </source>
</reference>
<dbReference type="InterPro" id="IPR029439">
    <property type="entry name" value="Wzt_C"/>
</dbReference>
<organism evidence="6 7">
    <name type="scientific">Candidatus Pullichristensenella excrementigallinarum</name>
    <dbReference type="NCBI Taxonomy" id="2840907"/>
    <lineage>
        <taxon>Bacteria</taxon>
        <taxon>Bacillati</taxon>
        <taxon>Bacillota</taxon>
        <taxon>Clostridia</taxon>
        <taxon>Candidatus Pullichristensenella</taxon>
    </lineage>
</organism>
<dbReference type="CDD" id="cd03220">
    <property type="entry name" value="ABC_KpsT_Wzt"/>
    <property type="match status" value="1"/>
</dbReference>
<sequence length="421" mass="46935">MSERTLEIDNVSKQYRLGAIGGGTLRRDLQSWMARRRGKPDPNRKINSNRPLEPTTFMALEEVSTVADRGDALGVIGRNGAGKSTLLKLISRITAPTSGEIRIRGRVASLLEVGTGFHQELTGRENIFLNGAILGMSRQETASKIKDIIEFSEIEQFIDTPVKRYSSGMYVKLAFAVAAHLDPDILICDEVLAVGDVSFQQKCLGKMADVARGGRTVLYVSHNMRTISHLCTRAIYLENGHLLYDGTVSRAMDLYAGSGVRTVERNLDELPRGKLRGANIRMLSMRVIGSETMEYQMGGTMEFALTFRVDIPESRLRLRLILKNHAMSPVAMTQTDAFEVRPGDQPTIRVRFPLDFIAPGEYSIGLALVDGDPKGRSFYYDSLEDVGHFIISDNPALTDGFTWQENLWGNARLARLEMEWQ</sequence>
<comment type="caution">
    <text evidence="6">The sequence shown here is derived from an EMBL/GenBank/DDBJ whole genome shotgun (WGS) entry which is preliminary data.</text>
</comment>
<dbReference type="InterPro" id="IPR050683">
    <property type="entry name" value="Bact_Polysacc_Export_ATP-bd"/>
</dbReference>
<evidence type="ECO:0000256" key="3">
    <source>
        <dbReference type="ARBA" id="ARBA00022741"/>
    </source>
</evidence>
<dbReference type="Gene3D" id="2.70.50.60">
    <property type="entry name" value="abc- transporter (atp binding component) like domain"/>
    <property type="match status" value="1"/>
</dbReference>
<dbReference type="EMBL" id="DVMU01000180">
    <property type="protein sequence ID" value="HIU34467.1"/>
    <property type="molecule type" value="Genomic_DNA"/>
</dbReference>
<dbReference type="Proteomes" id="UP000824072">
    <property type="component" value="Unassembled WGS sequence"/>
</dbReference>
<dbReference type="GO" id="GO:0016887">
    <property type="term" value="F:ATP hydrolysis activity"/>
    <property type="evidence" value="ECO:0007669"/>
    <property type="project" value="InterPro"/>
</dbReference>
<dbReference type="CDD" id="cd10147">
    <property type="entry name" value="Wzt_C-like"/>
    <property type="match status" value="1"/>
</dbReference>
<gene>
    <name evidence="6" type="ORF">IAB02_07890</name>
</gene>
<dbReference type="GO" id="GO:0140359">
    <property type="term" value="F:ABC-type transporter activity"/>
    <property type="evidence" value="ECO:0007669"/>
    <property type="project" value="InterPro"/>
</dbReference>
<evidence type="ECO:0000256" key="4">
    <source>
        <dbReference type="ARBA" id="ARBA00022840"/>
    </source>
</evidence>
<dbReference type="InterPro" id="IPR027417">
    <property type="entry name" value="P-loop_NTPase"/>
</dbReference>
<reference evidence="6" key="2">
    <citation type="journal article" date="2021" name="PeerJ">
        <title>Extensive microbial diversity within the chicken gut microbiome revealed by metagenomics and culture.</title>
        <authorList>
            <person name="Gilroy R."/>
            <person name="Ravi A."/>
            <person name="Getino M."/>
            <person name="Pursley I."/>
            <person name="Horton D.L."/>
            <person name="Alikhan N.F."/>
            <person name="Baker D."/>
            <person name="Gharbi K."/>
            <person name="Hall N."/>
            <person name="Watson M."/>
            <person name="Adriaenssens E.M."/>
            <person name="Foster-Nyarko E."/>
            <person name="Jarju S."/>
            <person name="Secka A."/>
            <person name="Antonio M."/>
            <person name="Oren A."/>
            <person name="Chaudhuri R.R."/>
            <person name="La Ragione R."/>
            <person name="Hildebrand F."/>
            <person name="Pallen M.J."/>
        </authorList>
    </citation>
    <scope>NUCLEOTIDE SEQUENCE</scope>
    <source>
        <strain evidence="6">ChiHcec3-11533</strain>
    </source>
</reference>
<dbReference type="Gene3D" id="3.40.50.300">
    <property type="entry name" value="P-loop containing nucleotide triphosphate hydrolases"/>
    <property type="match status" value="1"/>
</dbReference>
<evidence type="ECO:0000256" key="1">
    <source>
        <dbReference type="ARBA" id="ARBA00005417"/>
    </source>
</evidence>
<proteinExistence type="inferred from homology"/>
<dbReference type="AlphaFoldDB" id="A0A9D1LD93"/>
<feature type="domain" description="ABC transporter" evidence="5">
    <location>
        <begin position="43"/>
        <end position="264"/>
    </location>
</feature>
<evidence type="ECO:0000313" key="6">
    <source>
        <dbReference type="EMBL" id="HIU34467.1"/>
    </source>
</evidence>
<evidence type="ECO:0000313" key="7">
    <source>
        <dbReference type="Proteomes" id="UP000824072"/>
    </source>
</evidence>
<accession>A0A9D1LD93</accession>
<dbReference type="Pfam" id="PF00005">
    <property type="entry name" value="ABC_tran"/>
    <property type="match status" value="1"/>
</dbReference>
<keyword evidence="2" id="KW-0813">Transport</keyword>
<dbReference type="SMART" id="SM00382">
    <property type="entry name" value="AAA"/>
    <property type="match status" value="1"/>
</dbReference>
<dbReference type="GO" id="GO:0016020">
    <property type="term" value="C:membrane"/>
    <property type="evidence" value="ECO:0007669"/>
    <property type="project" value="InterPro"/>
</dbReference>
<dbReference type="InterPro" id="IPR003439">
    <property type="entry name" value="ABC_transporter-like_ATP-bd"/>
</dbReference>
<dbReference type="PANTHER" id="PTHR46743">
    <property type="entry name" value="TEICHOIC ACIDS EXPORT ATP-BINDING PROTEIN TAGH"/>
    <property type="match status" value="1"/>
</dbReference>
<dbReference type="PANTHER" id="PTHR46743:SF2">
    <property type="entry name" value="TEICHOIC ACIDS EXPORT ATP-BINDING PROTEIN TAGH"/>
    <property type="match status" value="1"/>
</dbReference>
<dbReference type="InterPro" id="IPR003593">
    <property type="entry name" value="AAA+_ATPase"/>
</dbReference>